<sequence length="137" mass="13424">MLATASGRHVDGSALVDALREGAELQQGRAHHRATGPVDTVQLLSAVVGGAGDGQDSADAAPGTSLGALAAPAGGGTSLLSTTAAAQRTAAVGSPDTLLLLTTAGAALALAGTVLETARRQRVRAAVARGRGRRALR</sequence>
<dbReference type="RefSeq" id="WP_147926143.1">
    <property type="nucleotide sequence ID" value="NZ_VKAC01000005.1"/>
</dbReference>
<accession>A0A5C8ZHK5</accession>
<organism evidence="1 2">
    <name type="scientific">Quadrisphaera setariae</name>
    <dbReference type="NCBI Taxonomy" id="2593304"/>
    <lineage>
        <taxon>Bacteria</taxon>
        <taxon>Bacillati</taxon>
        <taxon>Actinomycetota</taxon>
        <taxon>Actinomycetes</taxon>
        <taxon>Kineosporiales</taxon>
        <taxon>Kineosporiaceae</taxon>
        <taxon>Quadrisphaera</taxon>
    </lineage>
</organism>
<proteinExistence type="predicted"/>
<dbReference type="OrthoDB" id="10019700at2"/>
<evidence type="ECO:0000313" key="2">
    <source>
        <dbReference type="Proteomes" id="UP000321234"/>
    </source>
</evidence>
<protein>
    <submittedName>
        <fullName evidence="1">Uncharacterized protein</fullName>
    </submittedName>
</protein>
<dbReference type="EMBL" id="VKAC01000005">
    <property type="protein sequence ID" value="TXR56350.1"/>
    <property type="molecule type" value="Genomic_DNA"/>
</dbReference>
<dbReference type="Proteomes" id="UP000321234">
    <property type="component" value="Unassembled WGS sequence"/>
</dbReference>
<gene>
    <name evidence="1" type="ORF">FMM08_09590</name>
</gene>
<name>A0A5C8ZHK5_9ACTN</name>
<reference evidence="1 2" key="1">
    <citation type="submission" date="2019-07" db="EMBL/GenBank/DDBJ databases">
        <title>Quadrisphaera sp. strain DD2A genome sequencing and assembly.</title>
        <authorList>
            <person name="Kim I."/>
        </authorList>
    </citation>
    <scope>NUCLEOTIDE SEQUENCE [LARGE SCALE GENOMIC DNA]</scope>
    <source>
        <strain evidence="1 2">DD2A</strain>
    </source>
</reference>
<dbReference type="AlphaFoldDB" id="A0A5C8ZHK5"/>
<keyword evidence="2" id="KW-1185">Reference proteome</keyword>
<evidence type="ECO:0000313" key="1">
    <source>
        <dbReference type="EMBL" id="TXR56350.1"/>
    </source>
</evidence>
<comment type="caution">
    <text evidence="1">The sequence shown here is derived from an EMBL/GenBank/DDBJ whole genome shotgun (WGS) entry which is preliminary data.</text>
</comment>